<dbReference type="InterPro" id="IPR000601">
    <property type="entry name" value="PKD_dom"/>
</dbReference>
<dbReference type="Pfam" id="PF03382">
    <property type="entry name" value="DUF285"/>
    <property type="match status" value="8"/>
</dbReference>
<feature type="domain" description="PKD" evidence="2">
    <location>
        <begin position="1232"/>
        <end position="1268"/>
    </location>
</feature>
<name>A0A554VIP8_9FLAO</name>
<gene>
    <name evidence="3" type="ORF">FOF46_15320</name>
</gene>
<dbReference type="Pfam" id="PF18962">
    <property type="entry name" value="Por_Secre_tail"/>
    <property type="match status" value="1"/>
</dbReference>
<reference evidence="3 4" key="1">
    <citation type="submission" date="2019-07" db="EMBL/GenBank/DDBJ databases">
        <title>The draft genome sequence of Aquimarina algiphila M91.</title>
        <authorList>
            <person name="Meng X."/>
        </authorList>
    </citation>
    <scope>NUCLEOTIDE SEQUENCE [LARGE SCALE GENOMIC DNA]</scope>
    <source>
        <strain evidence="3 4">M91</strain>
    </source>
</reference>
<evidence type="ECO:0000313" key="4">
    <source>
        <dbReference type="Proteomes" id="UP000318833"/>
    </source>
</evidence>
<dbReference type="InterPro" id="IPR013783">
    <property type="entry name" value="Ig-like_fold"/>
</dbReference>
<dbReference type="InterPro" id="IPR005046">
    <property type="entry name" value="DUF285"/>
</dbReference>
<evidence type="ECO:0000256" key="1">
    <source>
        <dbReference type="ARBA" id="ARBA00022729"/>
    </source>
</evidence>
<evidence type="ECO:0000313" key="3">
    <source>
        <dbReference type="EMBL" id="TSE07670.1"/>
    </source>
</evidence>
<dbReference type="PROSITE" id="PS50093">
    <property type="entry name" value="PKD"/>
    <property type="match status" value="5"/>
</dbReference>
<dbReference type="InterPro" id="IPR032179">
    <property type="entry name" value="Cry22Aa_Ig-like"/>
</dbReference>
<dbReference type="EMBL" id="VLNR01000031">
    <property type="protein sequence ID" value="TSE07670.1"/>
    <property type="molecule type" value="Genomic_DNA"/>
</dbReference>
<dbReference type="InterPro" id="IPR035986">
    <property type="entry name" value="PKD_dom_sf"/>
</dbReference>
<dbReference type="CDD" id="cd00146">
    <property type="entry name" value="PKD"/>
    <property type="match status" value="6"/>
</dbReference>
<dbReference type="Pfam" id="PF16403">
    <property type="entry name" value="Bact_surface_Ig-like"/>
    <property type="match status" value="1"/>
</dbReference>
<dbReference type="OrthoDB" id="9813840at2"/>
<evidence type="ECO:0000259" key="2">
    <source>
        <dbReference type="PROSITE" id="PS50093"/>
    </source>
</evidence>
<proteinExistence type="predicted"/>
<dbReference type="NCBIfam" id="TIGR04183">
    <property type="entry name" value="Por_Secre_tail"/>
    <property type="match status" value="1"/>
</dbReference>
<organism evidence="3 4">
    <name type="scientific">Aquimarina algiphila</name>
    <dbReference type="NCBI Taxonomy" id="2047982"/>
    <lineage>
        <taxon>Bacteria</taxon>
        <taxon>Pseudomonadati</taxon>
        <taxon>Bacteroidota</taxon>
        <taxon>Flavobacteriia</taxon>
        <taxon>Flavobacteriales</taxon>
        <taxon>Flavobacteriaceae</taxon>
        <taxon>Aquimarina</taxon>
    </lineage>
</organism>
<feature type="domain" description="PKD" evidence="2">
    <location>
        <begin position="639"/>
        <end position="676"/>
    </location>
</feature>
<keyword evidence="4" id="KW-1185">Reference proteome</keyword>
<dbReference type="InterPro" id="IPR026444">
    <property type="entry name" value="Secre_tail"/>
</dbReference>
<feature type="domain" description="PKD" evidence="2">
    <location>
        <begin position="904"/>
        <end position="942"/>
    </location>
</feature>
<comment type="caution">
    <text evidence="3">The sequence shown here is derived from an EMBL/GenBank/DDBJ whole genome shotgun (WGS) entry which is preliminary data.</text>
</comment>
<feature type="domain" description="PKD" evidence="2">
    <location>
        <begin position="344"/>
        <end position="381"/>
    </location>
</feature>
<accession>A0A554VIP8</accession>
<dbReference type="InterPro" id="IPR011889">
    <property type="entry name" value="Liste_lipo_26"/>
</dbReference>
<keyword evidence="1" id="KW-0732">Signal</keyword>
<feature type="domain" description="PKD" evidence="2">
    <location>
        <begin position="1573"/>
        <end position="1611"/>
    </location>
</feature>
<dbReference type="Proteomes" id="UP000318833">
    <property type="component" value="Unassembled WGS sequence"/>
</dbReference>
<dbReference type="Gene3D" id="2.60.40.10">
    <property type="entry name" value="Immunoglobulins"/>
    <property type="match status" value="4"/>
</dbReference>
<dbReference type="SUPFAM" id="SSF49299">
    <property type="entry name" value="PKD domain"/>
    <property type="match status" value="6"/>
</dbReference>
<sequence>MINSFLKAPYMKHFYITLFFIVSFCTAGFAQNEFITTWETTTADESITIPTTGSGYNYTVDWGDGTIETGFTGNATHEYAVADIYTVKITGDFPRIYFNNNADSDKILTVEQWGNIAWTSMENAFNDCKKLRIKATDAPDLSRVTNLRNAFRACQAFRDEDFSNWDVSNVTNMPFVFFASSFNGDVSTWDVGSVTNFISTFAISPFNQNISSWNIGERVTGTINMGGMFLRGRQFNQNLGSWDISKVSNMNNMFSQSSLSTTNYDATLIGWATQDPGETIPSNISISFEGSQYCLGADARNTLTDPTGLNWSITDDGVACASTDFFITTWQTTTDNENIVIPTTGSGYDYSVDWGDGTIETGFTGNATHEYTTSGTYTVRIIGDFPRIYFNNSGDKDKILEVNQWGSIAWNGFNDAFSGCSNLDVIATDAPDLSNVTSVSRMFRECTTLGTSSMLDFSNWDTSSVVVFGGMFRNASNFNSTSITNWDVGKATGFVLMFENAITFNQDISNWNIGENVTGTVNLGSMLIGAENFDQNLGAWNLEKVTNIRNMLNDTGLSTANYDATLIGWAENSNTPSGLDLGASSLTYCLGEAARNILTDAGRLNWTISDGGLGCAATDFFVTTWRTTSSERRITIPTTGGGYDYTVDWGDGTIETGFTGNASHSYATPGIHTVKIIGDFPRIYFFIAASRNNIRSIEQWGTISWTNMEFAFAGCENLVLNADDVPDLSLVEDLSSMFLGASNFVDNKDKMNSWDISNVRDLEQMFENAVSFNEPLHNWDTSNVENMDFMFFLASSFDQSLGDWNLSNAFSLLNILNFSGISSENYDATLIGWAEQGPGDTIVPRRGLGTIRTSYCLGTDARRILTSAPHNWSITDQGQDCDFTNAFVTTWQTTTADEDITIPSTGAGYNYIVDWGDGTAITSETGNATHTYTSAGAYEVKIIGDFPRIYFNNSGDKDKILAVNQWGAQQWTSMENAFYGCSNLVLDATDTPILSQANNVSRMFNSAISLVDTQDVMNTWDVSTITTMERMFADADMFNENIASWNVGNVQNFSVMFGGADNFNQNVNDWNIGAFVTGAVNIDFMFIATASFNQPLNNWDVSKVNRFNYTFSGAAKFNQDLSDWDISSVNSMLGMLDYSGMSIENYEATLKGWATDTSGNVSDGIDDIPTGVRLGVIQLKYCAVEEGRNILTNTLNNWNIIGDVLDCGFEEGFITTWQTTAADETIVIPTRGDGYNYSVAWGDGTEDISITGDASHTFTTPGTYTVKIKGDFPRIRFNSSIVDNQSKIQTIEQWGTQKWDTFTSGFNGCVNLKLNADDVPDLSQATQLSSMFEGCTNFEDLKDRIGSWDVSTIERIDSMFTSCSIFNEDISAWTFTNLLRTDSVFEEALAFNQNISNWNMATVMDMAYMFYDATAFNQPIGNWTLGTVEYMMGMFSGATTFNQDLSNWNFSQVQDIEELFSGASSFDQDLSNWDISNVTNMAGIFTGTAMSQENYDNTLIGWATLEAGETRIPTGLTLNADVAHCLSVDAINTLTSLPYSWMINDGGKICPEDAFITSWLLEDNDRITIRTTSGYNYRFNIDWGDGTKDTNVTTDISHVYTTAGTYEVSITGEFPRFTLLFRFGKTLRTKIQTIEQWGNIQWRSFRDSFNDCENLKLNADDTPDLSQVTELSRMFEKCTNFEDLKDRMGSWDVSTIERIDNMFTSCSIFNEDISAWTFTNLLTAEASFQEAVTFNQNISSWNMVTVIDMENMFDNASSFDQNLSSWDISNVEELDNIFTGSGMSTENYDKTLIGWATLEAGETEIPTGLTLDADATFCLAEAARDTLTGSLYNWIINDGGFGCPTPVITLIGDNPQTITLGDMYTEPGAEVTHGAVLTIDISDVDTNLRGMYSVTYNATSASGEIAAQVTRIINVIDSCPIVNLPENNFTLTTASETCTDKNNGMISISATEPLNYIATINNEAYNFTSNLVIPDLAPDTYNFCIAIDGVTNCEQCFELTIEEAAVVTGKTTLDSNTMNIEMASGTAPYMAMINDKVVGEYTSNTFAVKVQHGDVLDIVSSLACEGKLSARVDLFDKITITPNPTQGDVILTVPNGGETMNVTIHNTLGMMVSSGVYSIINSKVNLPMESLSAGIYFVRIEGSVSEPFKIVKQ</sequence>
<protein>
    <submittedName>
        <fullName evidence="3">BspA family leucine-rich repeat surface protein</fullName>
    </submittedName>
</protein>
<dbReference type="NCBIfam" id="TIGR02167">
    <property type="entry name" value="Liste_lipo_26"/>
    <property type="match status" value="2"/>
</dbReference>